<keyword evidence="4" id="KW-1185">Reference proteome</keyword>
<organism evidence="3 4">
    <name type="scientific">Caenorhabditis auriculariae</name>
    <dbReference type="NCBI Taxonomy" id="2777116"/>
    <lineage>
        <taxon>Eukaryota</taxon>
        <taxon>Metazoa</taxon>
        <taxon>Ecdysozoa</taxon>
        <taxon>Nematoda</taxon>
        <taxon>Chromadorea</taxon>
        <taxon>Rhabditida</taxon>
        <taxon>Rhabditina</taxon>
        <taxon>Rhabditomorpha</taxon>
        <taxon>Rhabditoidea</taxon>
        <taxon>Rhabditidae</taxon>
        <taxon>Peloderinae</taxon>
        <taxon>Caenorhabditis</taxon>
    </lineage>
</organism>
<feature type="transmembrane region" description="Helical" evidence="2">
    <location>
        <begin position="55"/>
        <end position="83"/>
    </location>
</feature>
<dbReference type="Proteomes" id="UP000835052">
    <property type="component" value="Unassembled WGS sequence"/>
</dbReference>
<feature type="transmembrane region" description="Helical" evidence="2">
    <location>
        <begin position="161"/>
        <end position="178"/>
    </location>
</feature>
<proteinExistence type="predicted"/>
<comment type="caution">
    <text evidence="3">The sequence shown here is derived from an EMBL/GenBank/DDBJ whole genome shotgun (WGS) entry which is preliminary data.</text>
</comment>
<dbReference type="OrthoDB" id="5870289at2759"/>
<gene>
    <name evidence="3" type="ORF">CAUJ_LOCUS6470</name>
</gene>
<keyword evidence="2" id="KW-0472">Membrane</keyword>
<evidence type="ECO:0000256" key="2">
    <source>
        <dbReference type="SAM" id="Phobius"/>
    </source>
</evidence>
<feature type="transmembrane region" description="Helical" evidence="2">
    <location>
        <begin position="220"/>
        <end position="241"/>
    </location>
</feature>
<evidence type="ECO:0000313" key="4">
    <source>
        <dbReference type="Proteomes" id="UP000835052"/>
    </source>
</evidence>
<evidence type="ECO:0008006" key="5">
    <source>
        <dbReference type="Google" id="ProtNLM"/>
    </source>
</evidence>
<keyword evidence="2" id="KW-0812">Transmembrane</keyword>
<feature type="transmembrane region" description="Helical" evidence="2">
    <location>
        <begin position="282"/>
        <end position="301"/>
    </location>
</feature>
<protein>
    <recommendedName>
        <fullName evidence="5">G-protein coupled receptors family 1 profile domain-containing protein</fullName>
    </recommendedName>
</protein>
<reference evidence="3" key="1">
    <citation type="submission" date="2020-10" db="EMBL/GenBank/DDBJ databases">
        <authorList>
            <person name="Kikuchi T."/>
        </authorList>
    </citation>
    <scope>NUCLEOTIDE SEQUENCE</scope>
    <source>
        <strain evidence="3">NKZ352</strain>
    </source>
</reference>
<dbReference type="Gene3D" id="1.20.1070.10">
    <property type="entry name" value="Rhodopsin 7-helix transmembrane proteins"/>
    <property type="match status" value="1"/>
</dbReference>
<dbReference type="SUPFAM" id="SSF81321">
    <property type="entry name" value="Family A G protein-coupled receptor-like"/>
    <property type="match status" value="1"/>
</dbReference>
<keyword evidence="2" id="KW-1133">Transmembrane helix</keyword>
<evidence type="ECO:0000313" key="3">
    <source>
        <dbReference type="EMBL" id="CAD6190551.1"/>
    </source>
</evidence>
<evidence type="ECO:0000256" key="1">
    <source>
        <dbReference type="SAM" id="MobiDB-lite"/>
    </source>
</evidence>
<feature type="region of interest" description="Disordered" evidence="1">
    <location>
        <begin position="248"/>
        <end position="267"/>
    </location>
</feature>
<dbReference type="EMBL" id="CAJGYM010000016">
    <property type="protein sequence ID" value="CAD6190551.1"/>
    <property type="molecule type" value="Genomic_DNA"/>
</dbReference>
<dbReference type="AlphaFoldDB" id="A0A8S1H584"/>
<dbReference type="PANTHER" id="PTHR46709">
    <property type="entry name" value="PROTEIN CBG23488-RELATED"/>
    <property type="match status" value="1"/>
</dbReference>
<feature type="transmembrane region" description="Helical" evidence="2">
    <location>
        <begin position="321"/>
        <end position="346"/>
    </location>
</feature>
<feature type="transmembrane region" description="Helical" evidence="2">
    <location>
        <begin position="20"/>
        <end position="43"/>
    </location>
</feature>
<sequence length="375" mass="43241">MNDTTNDTEISCDTSYEMRYISLGTAVSAIGLALNTFLLYVLISRNIVRTYPFQTFLAFLDAMLCSLYIYCFFFAYIATMYRIEFLYTAVLDSNVVSLTMSKVVQAAIPYTILANSADKVLLVMIRDAKNARVQGCLDKFVRRSSNFLTCSREDQRSAFTVRVRVCVIILISSIVLRGNTLFTHRMGQSEDCDFFQSKWIEMDSEYREFWRAYEGFYNNYNTGIVFVMLLALHAVLLRELCRKTNRAKRSNQQQQESLISRMAADQERREQNRKLRYATRTAGWILGTYLACSAMNIALLYTETFYPEFVIDPDGNFNEYYVKACDLASTLVTLSSAVRIVLYYSFNPEIRHHIQSVIRRRKACKDGFNPSVTAV</sequence>
<accession>A0A8S1H584</accession>
<dbReference type="PANTHER" id="PTHR46709:SF15">
    <property type="entry name" value="G_PROTEIN_RECEP_F1_2 DOMAIN-CONTAINING PROTEIN"/>
    <property type="match status" value="1"/>
</dbReference>
<name>A0A8S1H584_9PELO</name>